<dbReference type="GO" id="GO:0006506">
    <property type="term" value="P:GPI anchor biosynthetic process"/>
    <property type="evidence" value="ECO:0007669"/>
    <property type="project" value="UniProtKB-UniPathway"/>
</dbReference>
<evidence type="ECO:0000256" key="5">
    <source>
        <dbReference type="ARBA" id="ARBA00022502"/>
    </source>
</evidence>
<name>A0A1G4JAF6_9SACH</name>
<evidence type="ECO:0000256" key="9">
    <source>
        <dbReference type="ARBA" id="ARBA00023136"/>
    </source>
</evidence>
<dbReference type="AlphaFoldDB" id="A0A1G4JAF6"/>
<keyword evidence="7" id="KW-0256">Endoplasmic reticulum</keyword>
<keyword evidence="9 10" id="KW-0472">Membrane</keyword>
<dbReference type="Proteomes" id="UP000191024">
    <property type="component" value="Chromosome D"/>
</dbReference>
<evidence type="ECO:0000313" key="12">
    <source>
        <dbReference type="Proteomes" id="UP000191024"/>
    </source>
</evidence>
<evidence type="ECO:0000256" key="8">
    <source>
        <dbReference type="ARBA" id="ARBA00022989"/>
    </source>
</evidence>
<feature type="transmembrane region" description="Helical" evidence="10">
    <location>
        <begin position="42"/>
        <end position="61"/>
    </location>
</feature>
<feature type="transmembrane region" description="Helical" evidence="10">
    <location>
        <begin position="140"/>
        <end position="158"/>
    </location>
</feature>
<evidence type="ECO:0000256" key="2">
    <source>
        <dbReference type="ARBA" id="ARBA00004687"/>
    </source>
</evidence>
<feature type="transmembrane region" description="Helical" evidence="10">
    <location>
        <begin position="102"/>
        <end position="128"/>
    </location>
</feature>
<keyword evidence="5" id="KW-0337">GPI-anchor biosynthesis</keyword>
<dbReference type="Pfam" id="PF06699">
    <property type="entry name" value="PIG-F"/>
    <property type="match status" value="1"/>
</dbReference>
<reference evidence="11 12" key="1">
    <citation type="submission" date="2016-03" db="EMBL/GenBank/DDBJ databases">
        <authorList>
            <person name="Devillers H."/>
        </authorList>
    </citation>
    <scope>NUCLEOTIDE SEQUENCE [LARGE SCALE GENOMIC DNA]</scope>
    <source>
        <strain evidence="11">CBS 11717</strain>
    </source>
</reference>
<evidence type="ECO:0000256" key="1">
    <source>
        <dbReference type="ARBA" id="ARBA00004477"/>
    </source>
</evidence>
<evidence type="ECO:0000256" key="10">
    <source>
        <dbReference type="SAM" id="Phobius"/>
    </source>
</evidence>
<dbReference type="GO" id="GO:0005789">
    <property type="term" value="C:endoplasmic reticulum membrane"/>
    <property type="evidence" value="ECO:0007669"/>
    <property type="project" value="UniProtKB-SubCell"/>
</dbReference>
<evidence type="ECO:0000256" key="4">
    <source>
        <dbReference type="ARBA" id="ARBA00020927"/>
    </source>
</evidence>
<sequence length="218" mass="25022">MSSRKRHGIKKTVSFSDDEAFLRRRSSKNENKRMGLLNPPVYVRKTIGTVPIHLPGLTYYYLKISNDFDTVRLLYMLIVTQLLFLVFQFNRNTIYGNKRLKIHFGSLAISIVACFLLTLPCMLLIVLMGAPFGMLLWETWLLAAHCCFLAFPAVYSVFNCDFKVGVFKNYFLSICIGCWVSCVVIPLDWDRPWQEWPIPLVVGGYLGAFVGYTICSYV</sequence>
<dbReference type="STRING" id="1230905.A0A1G4JAF6"/>
<evidence type="ECO:0000256" key="6">
    <source>
        <dbReference type="ARBA" id="ARBA00022692"/>
    </source>
</evidence>
<dbReference type="UniPathway" id="UPA00196"/>
<gene>
    <name evidence="11" type="ORF">LAMI_0D04478G</name>
</gene>
<proteinExistence type="inferred from homology"/>
<feature type="transmembrane region" description="Helical" evidence="10">
    <location>
        <begin position="170"/>
        <end position="189"/>
    </location>
</feature>
<comment type="pathway">
    <text evidence="2">Glycolipid biosynthesis; glycosylphosphatidylinositol-anchor biosynthesis.</text>
</comment>
<dbReference type="InterPro" id="IPR009580">
    <property type="entry name" value="GPI_biosynthesis_protein_Pig-F"/>
</dbReference>
<comment type="subcellular location">
    <subcellularLocation>
        <location evidence="1">Endoplasmic reticulum membrane</location>
        <topology evidence="1">Multi-pass membrane protein</topology>
    </subcellularLocation>
</comment>
<comment type="similarity">
    <text evidence="3">Belongs to the PIGF family.</text>
</comment>
<protein>
    <recommendedName>
        <fullName evidence="4">Glycosylphosphatidylinositol anchor biosynthesis protein 11</fullName>
    </recommendedName>
</protein>
<keyword evidence="12" id="KW-1185">Reference proteome</keyword>
<accession>A0A1G4JAF6</accession>
<organism evidence="11 12">
    <name type="scientific">Lachancea mirantina</name>
    <dbReference type="NCBI Taxonomy" id="1230905"/>
    <lineage>
        <taxon>Eukaryota</taxon>
        <taxon>Fungi</taxon>
        <taxon>Dikarya</taxon>
        <taxon>Ascomycota</taxon>
        <taxon>Saccharomycotina</taxon>
        <taxon>Saccharomycetes</taxon>
        <taxon>Saccharomycetales</taxon>
        <taxon>Saccharomycetaceae</taxon>
        <taxon>Lachancea</taxon>
    </lineage>
</organism>
<keyword evidence="6 10" id="KW-0812">Transmembrane</keyword>
<keyword evidence="8 10" id="KW-1133">Transmembrane helix</keyword>
<evidence type="ECO:0000256" key="3">
    <source>
        <dbReference type="ARBA" id="ARBA00007978"/>
    </source>
</evidence>
<evidence type="ECO:0000313" key="11">
    <source>
        <dbReference type="EMBL" id="SCU87038.1"/>
    </source>
</evidence>
<feature type="transmembrane region" description="Helical" evidence="10">
    <location>
        <begin position="196"/>
        <end position="215"/>
    </location>
</feature>
<dbReference type="EMBL" id="LT598463">
    <property type="protein sequence ID" value="SCU87038.1"/>
    <property type="molecule type" value="Genomic_DNA"/>
</dbReference>
<dbReference type="OrthoDB" id="17366at2759"/>
<evidence type="ECO:0000256" key="7">
    <source>
        <dbReference type="ARBA" id="ARBA00022824"/>
    </source>
</evidence>
<feature type="transmembrane region" description="Helical" evidence="10">
    <location>
        <begin position="73"/>
        <end position="90"/>
    </location>
</feature>